<dbReference type="InterPro" id="IPR018391">
    <property type="entry name" value="PQQ_b-propeller_rpt"/>
</dbReference>
<sequence>ERMVDVDATPLVVDDVVYVAAHQGRVLALSRLTGATLWRRDLGTSIGMSVDNEKLYIVDDEGLVWALDRRNGATLWKLDKLKYRDLSAPVNYADSIVVADFEGQLHWISKDNGAITARYQVDKAGVRVAPLVRDGILYSRSKSGRLEALRLK</sequence>
<dbReference type="SUPFAM" id="SSF50998">
    <property type="entry name" value="Quinoprotein alcohol dehydrogenase-like"/>
    <property type="match status" value="1"/>
</dbReference>
<reference evidence="2" key="1">
    <citation type="journal article" date="2020" name="mSystems">
        <title>Genome- and Community-Level Interaction Insights into Carbon Utilization and Element Cycling Functions of Hydrothermarchaeota in Hydrothermal Sediment.</title>
        <authorList>
            <person name="Zhou Z."/>
            <person name="Liu Y."/>
            <person name="Xu W."/>
            <person name="Pan J."/>
            <person name="Luo Z.H."/>
            <person name="Li M."/>
        </authorList>
    </citation>
    <scope>NUCLEOTIDE SEQUENCE [LARGE SCALE GENOMIC DNA]</scope>
    <source>
        <strain evidence="2">HyVt-505</strain>
    </source>
</reference>
<dbReference type="Gene3D" id="2.130.10.10">
    <property type="entry name" value="YVTN repeat-like/Quinoprotein amine dehydrogenase"/>
    <property type="match status" value="1"/>
</dbReference>
<comment type="caution">
    <text evidence="2">The sequence shown here is derived from an EMBL/GenBank/DDBJ whole genome shotgun (WGS) entry which is preliminary data.</text>
</comment>
<dbReference type="InterPro" id="IPR015943">
    <property type="entry name" value="WD40/YVTN_repeat-like_dom_sf"/>
</dbReference>
<accession>A0A832J6F0</accession>
<gene>
    <name evidence="2" type="ORF">ENJ65_03665</name>
</gene>
<organism evidence="2">
    <name type="scientific">Candidatus Tenderia electrophaga</name>
    <dbReference type="NCBI Taxonomy" id="1748243"/>
    <lineage>
        <taxon>Bacteria</taxon>
        <taxon>Pseudomonadati</taxon>
        <taxon>Pseudomonadota</taxon>
        <taxon>Gammaproteobacteria</taxon>
        <taxon>Candidatus Tenderiales</taxon>
        <taxon>Candidatus Tenderiaceae</taxon>
        <taxon>Candidatus Tenderia</taxon>
    </lineage>
</organism>
<dbReference type="AlphaFoldDB" id="A0A832J6F0"/>
<evidence type="ECO:0000259" key="1">
    <source>
        <dbReference type="Pfam" id="PF13360"/>
    </source>
</evidence>
<protein>
    <submittedName>
        <fullName evidence="2">Outer membrane protein assembly factor BamB</fullName>
    </submittedName>
</protein>
<dbReference type="InterPro" id="IPR011047">
    <property type="entry name" value="Quinoprotein_ADH-like_sf"/>
</dbReference>
<dbReference type="InterPro" id="IPR002372">
    <property type="entry name" value="PQQ_rpt_dom"/>
</dbReference>
<proteinExistence type="predicted"/>
<dbReference type="Proteomes" id="UP000885832">
    <property type="component" value="Unassembled WGS sequence"/>
</dbReference>
<dbReference type="Pfam" id="PF13360">
    <property type="entry name" value="PQQ_2"/>
    <property type="match status" value="1"/>
</dbReference>
<feature type="domain" description="Pyrrolo-quinoline quinone repeat" evidence="1">
    <location>
        <begin position="1"/>
        <end position="77"/>
    </location>
</feature>
<dbReference type="SMART" id="SM00564">
    <property type="entry name" value="PQQ"/>
    <property type="match status" value="3"/>
</dbReference>
<evidence type="ECO:0000313" key="2">
    <source>
        <dbReference type="EMBL" id="HHJ80711.1"/>
    </source>
</evidence>
<feature type="non-terminal residue" evidence="2">
    <location>
        <position position="1"/>
    </location>
</feature>
<dbReference type="PANTHER" id="PTHR34512">
    <property type="entry name" value="CELL SURFACE PROTEIN"/>
    <property type="match status" value="1"/>
</dbReference>
<dbReference type="EMBL" id="DRNF01000231">
    <property type="protein sequence ID" value="HHJ80711.1"/>
    <property type="molecule type" value="Genomic_DNA"/>
</dbReference>
<dbReference type="PANTHER" id="PTHR34512:SF30">
    <property type="entry name" value="OUTER MEMBRANE PROTEIN ASSEMBLY FACTOR BAMB"/>
    <property type="match status" value="1"/>
</dbReference>
<name>A0A832J6F0_9GAMM</name>